<proteinExistence type="inferred from homology"/>
<dbReference type="InterPro" id="IPR000914">
    <property type="entry name" value="SBP_5_dom"/>
</dbReference>
<gene>
    <name evidence="8" type="ORF">NDI37_24015</name>
</gene>
<evidence type="ECO:0000313" key="9">
    <source>
        <dbReference type="Proteomes" id="UP001442494"/>
    </source>
</evidence>
<evidence type="ECO:0000256" key="4">
    <source>
        <dbReference type="ARBA" id="ARBA00022729"/>
    </source>
</evidence>
<reference evidence="8 9" key="1">
    <citation type="submission" date="2022-04" db="EMBL/GenBank/DDBJ databases">
        <title>Positive selection, recombination, and allopatry shape intraspecific diversity of widespread and dominant cyanobacteria.</title>
        <authorList>
            <person name="Wei J."/>
            <person name="Shu W."/>
            <person name="Hu C."/>
        </authorList>
    </citation>
    <scope>NUCLEOTIDE SEQUENCE [LARGE SCALE GENOMIC DNA]</scope>
    <source>
        <strain evidence="8 9">GB2-A5</strain>
    </source>
</reference>
<dbReference type="SUPFAM" id="SSF53850">
    <property type="entry name" value="Periplasmic binding protein-like II"/>
    <property type="match status" value="1"/>
</dbReference>
<keyword evidence="9" id="KW-1185">Reference proteome</keyword>
<dbReference type="Gene3D" id="3.40.190.10">
    <property type="entry name" value="Periplasmic binding protein-like II"/>
    <property type="match status" value="1"/>
</dbReference>
<dbReference type="Proteomes" id="UP001442494">
    <property type="component" value="Unassembled WGS sequence"/>
</dbReference>
<dbReference type="InterPro" id="IPR039424">
    <property type="entry name" value="SBP_5"/>
</dbReference>
<keyword evidence="4 6" id="KW-0732">Signal</keyword>
<evidence type="ECO:0000256" key="2">
    <source>
        <dbReference type="ARBA" id="ARBA00005695"/>
    </source>
</evidence>
<comment type="caution">
    <text evidence="8">The sequence shown here is derived from an EMBL/GenBank/DDBJ whole genome shotgun (WGS) entry which is preliminary data.</text>
</comment>
<dbReference type="RefSeq" id="WP_190425435.1">
    <property type="nucleotide sequence ID" value="NZ_JAMPKK010000074.1"/>
</dbReference>
<keyword evidence="3" id="KW-0813">Transport</keyword>
<protein>
    <submittedName>
        <fullName evidence="8">ABC transporter substrate-binding protein</fullName>
    </submittedName>
</protein>
<dbReference type="PANTHER" id="PTHR30290">
    <property type="entry name" value="PERIPLASMIC BINDING COMPONENT OF ABC TRANSPORTER"/>
    <property type="match status" value="1"/>
</dbReference>
<comment type="similarity">
    <text evidence="2">Belongs to the bacterial solute-binding protein 5 family.</text>
</comment>
<dbReference type="PIRSF" id="PIRSF002741">
    <property type="entry name" value="MppA"/>
    <property type="match status" value="1"/>
</dbReference>
<dbReference type="Gene3D" id="3.10.105.10">
    <property type="entry name" value="Dipeptide-binding Protein, Domain 3"/>
    <property type="match status" value="1"/>
</dbReference>
<evidence type="ECO:0000259" key="7">
    <source>
        <dbReference type="Pfam" id="PF00496"/>
    </source>
</evidence>
<sequence>MFIRQWRRAGQFFCLFSLCLFLAVSCGRRPSADTAVSPSPGAGGGRITIGTTQKPRTMDPADNYELAASYLHYNLGDRLYTYEPGTANLKPQLATALPKVSPDGLTYTIPVRQGVVFHDGTPFNAEAMAFSLRRFIENKGKPSFLLGDIVDSVQASGEYELSIKLKKPFAAFPSLLAFNGASAVSPKVYEIGAGKFKPNEFVGTGPYKLVQFSSESQRLDVFDKYWGEKPVNKGIDVQVLTNSANLYNTFRTGGVDVAYLSLDPDQIASLKDGGTKGSWQVNESQGSAASYMVLNTKTKPLDNPIVRQAIASMVNRPLVNERSLKNQAEPLYSMVPTTFDVYKPVFKDQYGDGNTEKAKQLLQEAGYSPTNPLKLEVWYPSTSPTRRLAAGTLQALATQQFGGTLQFEVKTEDSASFFKNVSQGIYQTVLLDWYPDFLDPDNYVQPFLDCTKGSAATGCQEGASQTQGSFYYSDRMNQLIAQQRKEQNPEARKKVFAEIQDLLAKDVPYVPLWQSKDYAFAQKGVNGLRINPTQDFAFWTISK</sequence>
<name>A0ABV0JVN2_9CYAN</name>
<accession>A0ABV0JVN2</accession>
<evidence type="ECO:0000256" key="5">
    <source>
        <dbReference type="SAM" id="MobiDB-lite"/>
    </source>
</evidence>
<dbReference type="PROSITE" id="PS51257">
    <property type="entry name" value="PROKAR_LIPOPROTEIN"/>
    <property type="match status" value="1"/>
</dbReference>
<evidence type="ECO:0000256" key="6">
    <source>
        <dbReference type="SAM" id="SignalP"/>
    </source>
</evidence>
<dbReference type="CDD" id="cd08519">
    <property type="entry name" value="PBP2_NikA_DppA_OppA_like_20"/>
    <property type="match status" value="1"/>
</dbReference>
<evidence type="ECO:0000256" key="1">
    <source>
        <dbReference type="ARBA" id="ARBA00004196"/>
    </source>
</evidence>
<feature type="signal peptide" evidence="6">
    <location>
        <begin position="1"/>
        <end position="23"/>
    </location>
</feature>
<dbReference type="Pfam" id="PF00496">
    <property type="entry name" value="SBP_bac_5"/>
    <property type="match status" value="1"/>
</dbReference>
<feature type="domain" description="Solute-binding protein family 5" evidence="7">
    <location>
        <begin position="89"/>
        <end position="453"/>
    </location>
</feature>
<feature type="chain" id="PRO_5047497078" evidence="6">
    <location>
        <begin position="24"/>
        <end position="543"/>
    </location>
</feature>
<evidence type="ECO:0000313" key="8">
    <source>
        <dbReference type="EMBL" id="MEP0867521.1"/>
    </source>
</evidence>
<evidence type="ECO:0000256" key="3">
    <source>
        <dbReference type="ARBA" id="ARBA00022448"/>
    </source>
</evidence>
<dbReference type="PANTHER" id="PTHR30290:SF10">
    <property type="entry name" value="PERIPLASMIC OLIGOPEPTIDE-BINDING PROTEIN-RELATED"/>
    <property type="match status" value="1"/>
</dbReference>
<feature type="region of interest" description="Disordered" evidence="5">
    <location>
        <begin position="33"/>
        <end position="58"/>
    </location>
</feature>
<dbReference type="EMBL" id="JAMPKK010000074">
    <property type="protein sequence ID" value="MEP0867521.1"/>
    <property type="molecule type" value="Genomic_DNA"/>
</dbReference>
<dbReference type="Gene3D" id="3.90.76.10">
    <property type="entry name" value="Dipeptide-binding Protein, Domain 1"/>
    <property type="match status" value="1"/>
</dbReference>
<comment type="subcellular location">
    <subcellularLocation>
        <location evidence="1">Cell envelope</location>
    </subcellularLocation>
</comment>
<dbReference type="InterPro" id="IPR030678">
    <property type="entry name" value="Peptide/Ni-bd"/>
</dbReference>
<organism evidence="8 9">
    <name type="scientific">Funiculus sociatus GB2-A5</name>
    <dbReference type="NCBI Taxonomy" id="2933946"/>
    <lineage>
        <taxon>Bacteria</taxon>
        <taxon>Bacillati</taxon>
        <taxon>Cyanobacteriota</taxon>
        <taxon>Cyanophyceae</taxon>
        <taxon>Coleofasciculales</taxon>
        <taxon>Coleofasciculaceae</taxon>
        <taxon>Funiculus</taxon>
    </lineage>
</organism>